<organism evidence="4">
    <name type="scientific">marine metagenome</name>
    <dbReference type="NCBI Taxonomy" id="408172"/>
    <lineage>
        <taxon>unclassified sequences</taxon>
        <taxon>metagenomes</taxon>
        <taxon>ecological metagenomes</taxon>
    </lineage>
</organism>
<dbReference type="AlphaFoldDB" id="A0A381TNC0"/>
<dbReference type="PROSITE" id="PS51257">
    <property type="entry name" value="PROKAR_LIPOPROTEIN"/>
    <property type="match status" value="1"/>
</dbReference>
<dbReference type="PANTHER" id="PTHR10680">
    <property type="entry name" value="PEPTIDYL-GLYCINE ALPHA-AMIDATING MONOOXYGENASE"/>
    <property type="match status" value="1"/>
</dbReference>
<dbReference type="SUPFAM" id="SSF101898">
    <property type="entry name" value="NHL repeat"/>
    <property type="match status" value="1"/>
</dbReference>
<name>A0A381TNC0_9ZZZZ</name>
<evidence type="ECO:0000313" key="4">
    <source>
        <dbReference type="EMBL" id="SVA15533.1"/>
    </source>
</evidence>
<accession>A0A381TNC0</accession>
<evidence type="ECO:0000256" key="2">
    <source>
        <dbReference type="ARBA" id="ARBA00022737"/>
    </source>
</evidence>
<dbReference type="PROSITE" id="PS51125">
    <property type="entry name" value="NHL"/>
    <property type="match status" value="2"/>
</dbReference>
<dbReference type="InterPro" id="IPR011042">
    <property type="entry name" value="6-blade_b-propeller_TolB-like"/>
</dbReference>
<keyword evidence="3" id="KW-0325">Glycoprotein</keyword>
<proteinExistence type="predicted"/>
<reference evidence="4" key="1">
    <citation type="submission" date="2018-05" db="EMBL/GenBank/DDBJ databases">
        <authorList>
            <person name="Lanie J.A."/>
            <person name="Ng W.-L."/>
            <person name="Kazmierczak K.M."/>
            <person name="Andrzejewski T.M."/>
            <person name="Davidsen T.M."/>
            <person name="Wayne K.J."/>
            <person name="Tettelin H."/>
            <person name="Glass J.I."/>
            <person name="Rusch D."/>
            <person name="Podicherti R."/>
            <person name="Tsui H.-C.T."/>
            <person name="Winkler M.E."/>
        </authorList>
    </citation>
    <scope>NUCLEOTIDE SEQUENCE</scope>
</reference>
<keyword evidence="2" id="KW-0677">Repeat</keyword>
<evidence type="ECO:0000256" key="3">
    <source>
        <dbReference type="ARBA" id="ARBA00023180"/>
    </source>
</evidence>
<dbReference type="EMBL" id="UINC01004600">
    <property type="protein sequence ID" value="SVA15533.1"/>
    <property type="molecule type" value="Genomic_DNA"/>
</dbReference>
<sequence length="382" mass="42196">MPNIRWTVTIASALVVSTTLFGCASESDTTSTIASTGQSGPPVFQVDPSWPREMPNAWILGAVTAVFVDAKDHVWVTHLPETLTPEETALVQEPPIGTCCTPAPVVIEFDPEGNVVQGWGDPSMQDVSEFPRNAHGLFVDHNDYVWVGTYRHHRVMKFTRDGQLVMTIGRYDEHGGSNDPTLLGGPAGIWVDPDTNEAYFADGYRNRRVVVYDGDSGEYLRHWGAYGEPPDDDYDFGNRDPLGPPSRQFSTVHGLVGSHDGLIYVADRRGNRIQVFEHDGQFVAEQTVAPLTRASGSAFVIALSPDADQRWLYLADGTNHKVWILRRSDLQIIGEFGRGGRQVGQFLRPHGMGIDSEGNLYVGEASTGRRVQRFTQRSEPTK</sequence>
<keyword evidence="1" id="KW-0732">Signal</keyword>
<dbReference type="InterPro" id="IPR001258">
    <property type="entry name" value="NHL_repeat"/>
</dbReference>
<protein>
    <recommendedName>
        <fullName evidence="5">SMP-30/Gluconolactonase/LRE-like region domain-containing protein</fullName>
    </recommendedName>
</protein>
<evidence type="ECO:0008006" key="5">
    <source>
        <dbReference type="Google" id="ProtNLM"/>
    </source>
</evidence>
<gene>
    <name evidence="4" type="ORF">METZ01_LOCUS68387</name>
</gene>
<dbReference type="Gene3D" id="2.120.10.30">
    <property type="entry name" value="TolB, C-terminal domain"/>
    <property type="match status" value="1"/>
</dbReference>
<evidence type="ECO:0000256" key="1">
    <source>
        <dbReference type="ARBA" id="ARBA00022729"/>
    </source>
</evidence>